<dbReference type="PANTHER" id="PTHR46566:SF2">
    <property type="entry name" value="ATP-DEPENDENT 6-PHOSPHOFRUCTOKINASE ISOZYME 2"/>
    <property type="match status" value="1"/>
</dbReference>
<evidence type="ECO:0000256" key="4">
    <source>
        <dbReference type="ARBA" id="ARBA00022679"/>
    </source>
</evidence>
<dbReference type="OrthoDB" id="9808041at2"/>
<dbReference type="InterPro" id="IPR011611">
    <property type="entry name" value="PfkB_dom"/>
</dbReference>
<dbReference type="InterPro" id="IPR029056">
    <property type="entry name" value="Ribokinase-like"/>
</dbReference>
<dbReference type="GO" id="GO:0003848">
    <property type="term" value="F:2-amino-4-hydroxy-6-hydroxymethyldihydropteridine diphosphokinase activity"/>
    <property type="evidence" value="ECO:0007669"/>
    <property type="project" value="UniProtKB-EC"/>
</dbReference>
<dbReference type="InterPro" id="IPR035907">
    <property type="entry name" value="Hppk_sf"/>
</dbReference>
<reference evidence="10" key="1">
    <citation type="submission" date="2019-03" db="EMBL/GenBank/DDBJ databases">
        <title>Afifella sp. nov., isolated from activated sludge.</title>
        <authorList>
            <person name="Li Q."/>
            <person name="Liu Y."/>
        </authorList>
    </citation>
    <scope>NUCLEOTIDE SEQUENCE</scope>
    <source>
        <strain evidence="10">L72</strain>
    </source>
</reference>
<dbReference type="Proteomes" id="UP000773614">
    <property type="component" value="Unassembled WGS sequence"/>
</dbReference>
<evidence type="ECO:0000256" key="8">
    <source>
        <dbReference type="ARBA" id="ARBA00022909"/>
    </source>
</evidence>
<keyword evidence="5" id="KW-0547">Nucleotide-binding</keyword>
<dbReference type="EMBL" id="SPKJ01000065">
    <property type="protein sequence ID" value="MYZ49240.1"/>
    <property type="molecule type" value="Genomic_DNA"/>
</dbReference>
<dbReference type="InterPro" id="IPR017583">
    <property type="entry name" value="Tagatose/fructose_Pkinase"/>
</dbReference>
<sequence length="487" mass="51038">MIRAVLGLGANLGDRMANIAAALERLSALARVRMIGISALYESPPWGVTDQPAFLNAAALVETDLDPHALLDAVLAVEKGMGRTRAERWGPRTIDIDILLYGEIEIAEDGLQIPHARLTERAFALAPLVDLCPEARIGGRTAREWLAQADQAGMRCLARSGWYQGAVSGLVTPIVTLTLNPTIDGSSEAETVVPTHKVRTTNERYDPGGGGINVARVVHELGGEALAVALAGGATGALLDELLGREGIPRRLVRIAGHTRISYMVYEASTGREYRFVPDGPEIADAETAACAELVHAVRCRYFVASGSLPRGIRTEVYAELAETTAAAGAKFVLDTSGDALVAALRRGGLHLVKPSLSELEAFSGRPLREPAAQDEAARALARSGAAEMVALTLGADGALLATRDEVHRLAAPQVKARSAVGAGDSFLGAMVHGLSTGMAPRAAFALGVAAGAAAVLTPGTELCRRADVERLLGEMGEAMPEPAQPR</sequence>
<keyword evidence="11" id="KW-1185">Reference proteome</keyword>
<evidence type="ECO:0000256" key="5">
    <source>
        <dbReference type="ARBA" id="ARBA00022741"/>
    </source>
</evidence>
<evidence type="ECO:0000313" key="11">
    <source>
        <dbReference type="Proteomes" id="UP000773614"/>
    </source>
</evidence>
<dbReference type="CDD" id="cd01164">
    <property type="entry name" value="FruK_PfkB_like"/>
    <property type="match status" value="1"/>
</dbReference>
<dbReference type="Gene3D" id="3.40.1190.20">
    <property type="match status" value="1"/>
</dbReference>
<keyword evidence="4 10" id="KW-0808">Transferase</keyword>
<dbReference type="NCBIfam" id="TIGR01498">
    <property type="entry name" value="folK"/>
    <property type="match status" value="1"/>
</dbReference>
<dbReference type="PROSITE" id="PS00794">
    <property type="entry name" value="HPPK"/>
    <property type="match status" value="1"/>
</dbReference>
<dbReference type="SUPFAM" id="SSF55083">
    <property type="entry name" value="6-hydroxymethyl-7,8-dihydropterin pyrophosphokinase, HPPK"/>
    <property type="match status" value="1"/>
</dbReference>
<dbReference type="Gene3D" id="3.30.70.560">
    <property type="entry name" value="7,8-Dihydro-6-hydroxymethylpterin-pyrophosphokinase HPPK"/>
    <property type="match status" value="1"/>
</dbReference>
<name>A0A964T6X8_9HYPH</name>
<dbReference type="PROSITE" id="PS00583">
    <property type="entry name" value="PFKB_KINASES_1"/>
    <property type="match status" value="1"/>
</dbReference>
<dbReference type="CDD" id="cd00483">
    <property type="entry name" value="HPPK"/>
    <property type="match status" value="1"/>
</dbReference>
<keyword evidence="6" id="KW-0418">Kinase</keyword>
<dbReference type="NCBIfam" id="TIGR03168">
    <property type="entry name" value="1-PFK"/>
    <property type="match status" value="1"/>
</dbReference>
<evidence type="ECO:0000313" key="10">
    <source>
        <dbReference type="EMBL" id="MYZ49240.1"/>
    </source>
</evidence>
<proteinExistence type="inferred from homology"/>
<keyword evidence="8" id="KW-0289">Folate biosynthesis</keyword>
<accession>A0A964T6X8</accession>
<dbReference type="GO" id="GO:0005524">
    <property type="term" value="F:ATP binding"/>
    <property type="evidence" value="ECO:0007669"/>
    <property type="project" value="UniProtKB-KW"/>
</dbReference>
<keyword evidence="7" id="KW-0067">ATP-binding</keyword>
<evidence type="ECO:0000259" key="9">
    <source>
        <dbReference type="PROSITE" id="PS00794"/>
    </source>
</evidence>
<evidence type="ECO:0000256" key="7">
    <source>
        <dbReference type="ARBA" id="ARBA00022840"/>
    </source>
</evidence>
<comment type="caution">
    <text evidence="10">The sequence shown here is derived from an EMBL/GenBank/DDBJ whole genome shotgun (WGS) entry which is preliminary data.</text>
</comment>
<dbReference type="GO" id="GO:0046656">
    <property type="term" value="P:folic acid biosynthetic process"/>
    <property type="evidence" value="ECO:0007669"/>
    <property type="project" value="UniProtKB-KW"/>
</dbReference>
<dbReference type="GO" id="GO:0005829">
    <property type="term" value="C:cytosol"/>
    <property type="evidence" value="ECO:0007669"/>
    <property type="project" value="TreeGrafter"/>
</dbReference>
<dbReference type="RefSeq" id="WP_161141582.1">
    <property type="nucleotide sequence ID" value="NZ_SPKJ01000065.1"/>
</dbReference>
<dbReference type="PANTHER" id="PTHR46566">
    <property type="entry name" value="1-PHOSPHOFRUCTOKINASE-RELATED"/>
    <property type="match status" value="1"/>
</dbReference>
<evidence type="ECO:0000256" key="6">
    <source>
        <dbReference type="ARBA" id="ARBA00022777"/>
    </source>
</evidence>
<evidence type="ECO:0000256" key="2">
    <source>
        <dbReference type="ARBA" id="ARBA00010688"/>
    </source>
</evidence>
<dbReference type="SUPFAM" id="SSF53613">
    <property type="entry name" value="Ribokinase-like"/>
    <property type="match status" value="1"/>
</dbReference>
<evidence type="ECO:0000256" key="1">
    <source>
        <dbReference type="ARBA" id="ARBA00005051"/>
    </source>
</evidence>
<comment type="similarity">
    <text evidence="2">Belongs to the carbohydrate kinase PfkB family.</text>
</comment>
<dbReference type="GO" id="GO:0003872">
    <property type="term" value="F:6-phosphofructokinase activity"/>
    <property type="evidence" value="ECO:0007669"/>
    <property type="project" value="TreeGrafter"/>
</dbReference>
<protein>
    <recommendedName>
        <fullName evidence="3">2-amino-4-hydroxy-6-hydroxymethyldihydropteridine diphosphokinase</fullName>
        <ecNumber evidence="3">2.7.6.3</ecNumber>
    </recommendedName>
</protein>
<evidence type="ECO:0000256" key="3">
    <source>
        <dbReference type="ARBA" id="ARBA00013253"/>
    </source>
</evidence>
<dbReference type="AlphaFoldDB" id="A0A964T6X8"/>
<dbReference type="Pfam" id="PF01288">
    <property type="entry name" value="HPPK"/>
    <property type="match status" value="1"/>
</dbReference>
<dbReference type="EC" id="2.7.6.3" evidence="3"/>
<dbReference type="InterPro" id="IPR002173">
    <property type="entry name" value="Carboh/pur_kinase_PfkB_CS"/>
</dbReference>
<feature type="domain" description="7,8-dihydro-6-hydroxymethylpterin-pyrophosphokinase" evidence="9">
    <location>
        <begin position="88"/>
        <end position="99"/>
    </location>
</feature>
<dbReference type="InterPro" id="IPR000550">
    <property type="entry name" value="Hppk"/>
</dbReference>
<dbReference type="Pfam" id="PF00294">
    <property type="entry name" value="PfkB"/>
    <property type="match status" value="1"/>
</dbReference>
<gene>
    <name evidence="10" type="primary">folK</name>
    <name evidence="10" type="ORF">E4O86_16130</name>
</gene>
<comment type="pathway">
    <text evidence="1">Cofactor biosynthesis; tetrahydrofolate biosynthesis; 2-amino-4-hydroxy-6-hydroxymethyl-7,8-dihydropteridine diphosphate from 7,8-dihydroneopterin triphosphate: step 4/4.</text>
</comment>
<dbReference type="FunFam" id="3.40.1190.20:FF:000001">
    <property type="entry name" value="Phosphofructokinase"/>
    <property type="match status" value="1"/>
</dbReference>
<organism evidence="10 11">
    <name type="scientific">Propylenella binzhouense</name>
    <dbReference type="NCBI Taxonomy" id="2555902"/>
    <lineage>
        <taxon>Bacteria</taxon>
        <taxon>Pseudomonadati</taxon>
        <taxon>Pseudomonadota</taxon>
        <taxon>Alphaproteobacteria</taxon>
        <taxon>Hyphomicrobiales</taxon>
        <taxon>Propylenellaceae</taxon>
        <taxon>Propylenella</taxon>
    </lineage>
</organism>